<protein>
    <submittedName>
        <fullName evidence="1">Uncharacterized protein</fullName>
    </submittedName>
</protein>
<keyword evidence="2" id="KW-1185">Reference proteome</keyword>
<reference evidence="2" key="1">
    <citation type="journal article" date="2017" name="Cell">
        <title>Insights into land plant evolution garnered from the Marchantia polymorpha genome.</title>
        <authorList>
            <person name="Bowman J.L."/>
            <person name="Kohchi T."/>
            <person name="Yamato K.T."/>
            <person name="Jenkins J."/>
            <person name="Shu S."/>
            <person name="Ishizaki K."/>
            <person name="Yamaoka S."/>
            <person name="Nishihama R."/>
            <person name="Nakamura Y."/>
            <person name="Berger F."/>
            <person name="Adam C."/>
            <person name="Aki S.S."/>
            <person name="Althoff F."/>
            <person name="Araki T."/>
            <person name="Arteaga-Vazquez M.A."/>
            <person name="Balasubrmanian S."/>
            <person name="Barry K."/>
            <person name="Bauer D."/>
            <person name="Boehm C.R."/>
            <person name="Briginshaw L."/>
            <person name="Caballero-Perez J."/>
            <person name="Catarino B."/>
            <person name="Chen F."/>
            <person name="Chiyoda S."/>
            <person name="Chovatia M."/>
            <person name="Davies K.M."/>
            <person name="Delmans M."/>
            <person name="Demura T."/>
            <person name="Dierschke T."/>
            <person name="Dolan L."/>
            <person name="Dorantes-Acosta A.E."/>
            <person name="Eklund D.M."/>
            <person name="Florent S.N."/>
            <person name="Flores-Sandoval E."/>
            <person name="Fujiyama A."/>
            <person name="Fukuzawa H."/>
            <person name="Galik B."/>
            <person name="Grimanelli D."/>
            <person name="Grimwood J."/>
            <person name="Grossniklaus U."/>
            <person name="Hamada T."/>
            <person name="Haseloff J."/>
            <person name="Hetherington A.J."/>
            <person name="Higo A."/>
            <person name="Hirakawa Y."/>
            <person name="Hundley H.N."/>
            <person name="Ikeda Y."/>
            <person name="Inoue K."/>
            <person name="Inoue S.I."/>
            <person name="Ishida S."/>
            <person name="Jia Q."/>
            <person name="Kakita M."/>
            <person name="Kanazawa T."/>
            <person name="Kawai Y."/>
            <person name="Kawashima T."/>
            <person name="Kennedy M."/>
            <person name="Kinose K."/>
            <person name="Kinoshita T."/>
            <person name="Kohara Y."/>
            <person name="Koide E."/>
            <person name="Komatsu K."/>
            <person name="Kopischke S."/>
            <person name="Kubo M."/>
            <person name="Kyozuka J."/>
            <person name="Lagercrantz U."/>
            <person name="Lin S.S."/>
            <person name="Lindquist E."/>
            <person name="Lipzen A.M."/>
            <person name="Lu C.W."/>
            <person name="De Luna E."/>
            <person name="Martienssen R.A."/>
            <person name="Minamino N."/>
            <person name="Mizutani M."/>
            <person name="Mizutani M."/>
            <person name="Mochizuki N."/>
            <person name="Monte I."/>
            <person name="Mosher R."/>
            <person name="Nagasaki H."/>
            <person name="Nakagami H."/>
            <person name="Naramoto S."/>
            <person name="Nishitani K."/>
            <person name="Ohtani M."/>
            <person name="Okamoto T."/>
            <person name="Okumura M."/>
            <person name="Phillips J."/>
            <person name="Pollak B."/>
            <person name="Reinders A."/>
            <person name="Rovekamp M."/>
            <person name="Sano R."/>
            <person name="Sawa S."/>
            <person name="Schmid M.W."/>
            <person name="Shirakawa M."/>
            <person name="Solano R."/>
            <person name="Spunde A."/>
            <person name="Suetsugu N."/>
            <person name="Sugano S."/>
            <person name="Sugiyama A."/>
            <person name="Sun R."/>
            <person name="Suzuki Y."/>
            <person name="Takenaka M."/>
            <person name="Takezawa D."/>
            <person name="Tomogane H."/>
            <person name="Tsuzuki M."/>
            <person name="Ueda T."/>
            <person name="Umeda M."/>
            <person name="Ward J.M."/>
            <person name="Watanabe Y."/>
            <person name="Yazaki K."/>
            <person name="Yokoyama R."/>
            <person name="Yoshitake Y."/>
            <person name="Yotsui I."/>
            <person name="Zachgo S."/>
            <person name="Schmutz J."/>
        </authorList>
    </citation>
    <scope>NUCLEOTIDE SEQUENCE [LARGE SCALE GENOMIC DNA]</scope>
    <source>
        <strain evidence="2">Tak-1</strain>
    </source>
</reference>
<sequence length="79" mass="9195">MVHADCVAGRPSTSHELTARQTLHCKLMRIGSKNFFWIKVGLNRLQSTDRRYRSCERVFRVVDESANKGLTWQFPGGWR</sequence>
<gene>
    <name evidence="1" type="ORF">MARPO_0042s0121</name>
</gene>
<dbReference type="EMBL" id="KZ772714">
    <property type="protein sequence ID" value="PTQ40088.1"/>
    <property type="molecule type" value="Genomic_DNA"/>
</dbReference>
<name>A0A2R6X1V7_MARPO</name>
<accession>A0A2R6X1V7</accession>
<dbReference type="Proteomes" id="UP000244005">
    <property type="component" value="Unassembled WGS sequence"/>
</dbReference>
<dbReference type="AlphaFoldDB" id="A0A2R6X1V7"/>
<evidence type="ECO:0000313" key="1">
    <source>
        <dbReference type="EMBL" id="PTQ40088.1"/>
    </source>
</evidence>
<organism evidence="1 2">
    <name type="scientific">Marchantia polymorpha</name>
    <name type="common">Common liverwort</name>
    <name type="synonym">Marchantia aquatica</name>
    <dbReference type="NCBI Taxonomy" id="3197"/>
    <lineage>
        <taxon>Eukaryota</taxon>
        <taxon>Viridiplantae</taxon>
        <taxon>Streptophyta</taxon>
        <taxon>Embryophyta</taxon>
        <taxon>Marchantiophyta</taxon>
        <taxon>Marchantiopsida</taxon>
        <taxon>Marchantiidae</taxon>
        <taxon>Marchantiales</taxon>
        <taxon>Marchantiaceae</taxon>
        <taxon>Marchantia</taxon>
    </lineage>
</organism>
<evidence type="ECO:0000313" key="2">
    <source>
        <dbReference type="Proteomes" id="UP000244005"/>
    </source>
</evidence>
<proteinExistence type="predicted"/>
<dbReference type="Gramene" id="Mp2g14980.1">
    <property type="protein sequence ID" value="Mp2g14980.1.cds1"/>
    <property type="gene ID" value="Mp2g14980"/>
</dbReference>